<dbReference type="CDD" id="cd01392">
    <property type="entry name" value="HTH_LacI"/>
    <property type="match status" value="1"/>
</dbReference>
<dbReference type="GO" id="GO:0003700">
    <property type="term" value="F:DNA-binding transcription factor activity"/>
    <property type="evidence" value="ECO:0007669"/>
    <property type="project" value="TreeGrafter"/>
</dbReference>
<dbReference type="InterPro" id="IPR028082">
    <property type="entry name" value="Peripla_BP_I"/>
</dbReference>
<evidence type="ECO:0000313" key="6">
    <source>
        <dbReference type="Proteomes" id="UP000032025"/>
    </source>
</evidence>
<evidence type="ECO:0000313" key="5">
    <source>
        <dbReference type="EMBL" id="GAN13439.1"/>
    </source>
</evidence>
<dbReference type="SUPFAM" id="SSF53822">
    <property type="entry name" value="Periplasmic binding protein-like I"/>
    <property type="match status" value="1"/>
</dbReference>
<dbReference type="Pfam" id="PF13377">
    <property type="entry name" value="Peripla_BP_3"/>
    <property type="match status" value="1"/>
</dbReference>
<dbReference type="PROSITE" id="PS50932">
    <property type="entry name" value="HTH_LACI_2"/>
    <property type="match status" value="1"/>
</dbReference>
<dbReference type="Gene3D" id="1.10.260.40">
    <property type="entry name" value="lambda repressor-like DNA-binding domains"/>
    <property type="match status" value="1"/>
</dbReference>
<proteinExistence type="predicted"/>
<dbReference type="RefSeq" id="WP_042468804.1">
    <property type="nucleotide sequence ID" value="NZ_BBJS01000018.1"/>
</dbReference>
<dbReference type="SMART" id="SM00354">
    <property type="entry name" value="HTH_LACI"/>
    <property type="match status" value="1"/>
</dbReference>
<name>A0A0C9N1J9_SPHPI</name>
<dbReference type="Gene3D" id="3.40.50.2300">
    <property type="match status" value="2"/>
</dbReference>
<keyword evidence="1" id="KW-0805">Transcription regulation</keyword>
<feature type="domain" description="HTH lacI-type" evidence="4">
    <location>
        <begin position="1"/>
        <end position="55"/>
    </location>
</feature>
<dbReference type="GO" id="GO:0000976">
    <property type="term" value="F:transcription cis-regulatory region binding"/>
    <property type="evidence" value="ECO:0007669"/>
    <property type="project" value="TreeGrafter"/>
</dbReference>
<keyword evidence="6" id="KW-1185">Reference proteome</keyword>
<dbReference type="InterPro" id="IPR010982">
    <property type="entry name" value="Lambda_DNA-bd_dom_sf"/>
</dbReference>
<dbReference type="Pfam" id="PF00356">
    <property type="entry name" value="LacI"/>
    <property type="match status" value="1"/>
</dbReference>
<dbReference type="AlphaFoldDB" id="A0A0C9N1J9"/>
<evidence type="ECO:0000256" key="3">
    <source>
        <dbReference type="ARBA" id="ARBA00023163"/>
    </source>
</evidence>
<dbReference type="EMBL" id="BBJS01000018">
    <property type="protein sequence ID" value="GAN13439.1"/>
    <property type="molecule type" value="Genomic_DNA"/>
</dbReference>
<organism evidence="5 6">
    <name type="scientific">Sphingomonas paucimobilis NBRC 13935</name>
    <dbReference type="NCBI Taxonomy" id="1219050"/>
    <lineage>
        <taxon>Bacteria</taxon>
        <taxon>Pseudomonadati</taxon>
        <taxon>Pseudomonadota</taxon>
        <taxon>Alphaproteobacteria</taxon>
        <taxon>Sphingomonadales</taxon>
        <taxon>Sphingomonadaceae</taxon>
        <taxon>Sphingomonas</taxon>
    </lineage>
</organism>
<evidence type="ECO:0000259" key="4">
    <source>
        <dbReference type="PROSITE" id="PS50932"/>
    </source>
</evidence>
<keyword evidence="2" id="KW-0238">DNA-binding</keyword>
<evidence type="ECO:0000256" key="1">
    <source>
        <dbReference type="ARBA" id="ARBA00023015"/>
    </source>
</evidence>
<evidence type="ECO:0000256" key="2">
    <source>
        <dbReference type="ARBA" id="ARBA00023125"/>
    </source>
</evidence>
<dbReference type="Proteomes" id="UP000032025">
    <property type="component" value="Unassembled WGS sequence"/>
</dbReference>
<dbReference type="PANTHER" id="PTHR30146:SF109">
    <property type="entry name" value="HTH-TYPE TRANSCRIPTIONAL REGULATOR GALS"/>
    <property type="match status" value="1"/>
</dbReference>
<comment type="caution">
    <text evidence="5">The sequence shown here is derived from an EMBL/GenBank/DDBJ whole genome shotgun (WGS) entry which is preliminary data.</text>
</comment>
<reference evidence="5 6" key="1">
    <citation type="submission" date="2014-08" db="EMBL/GenBank/DDBJ databases">
        <title>Whole genome shotgun sequence of Sphingomonas paucimobilis NBRC 13935.</title>
        <authorList>
            <person name="Hosoyama A."/>
            <person name="Hashimoto M."/>
            <person name="Hosoyama Y."/>
            <person name="Noguchi M."/>
            <person name="Uohara A."/>
            <person name="Ohji S."/>
            <person name="Katano-Makiyama Y."/>
            <person name="Ichikawa N."/>
            <person name="Kimura A."/>
            <person name="Yamazoe A."/>
            <person name="Fujita N."/>
        </authorList>
    </citation>
    <scope>NUCLEOTIDE SEQUENCE [LARGE SCALE GENOMIC DNA]</scope>
    <source>
        <strain evidence="5 6">NBRC 13935</strain>
    </source>
</reference>
<dbReference type="SUPFAM" id="SSF47413">
    <property type="entry name" value="lambda repressor-like DNA-binding domains"/>
    <property type="match status" value="1"/>
</dbReference>
<sequence>MDIRTLARHLGLSIGTVSRALNDRKDVSPETRKRVVEAAAAHGYIPNQSGRTLRSGRTGTIGFMLTLEHDSAIHGDPFFMALLEGLQNGLSEHDLDLVVLLARKGEDGLTFLRRHVARGTVDGWVLSGTNRADPRIHFLLDRGIPFVALGRTATERDYAWIDLDFESLVTQAMALLTEAGHYRIGLVAPPVTINNSHIVVERYRAALERASLPFDPALVHHGETDESDGEATARELMALADRPTALLLMGETAPVGAYRALRGMGLEPGRDVAVIGLRDNPACRALSPDLTCFTLDLDDLGLALAQGVVALLPGQRRPGVPLVQMLWAMNLRMGQSHVGMPAASHGQAMTIAEQ</sequence>
<keyword evidence="3" id="KW-0804">Transcription</keyword>
<protein>
    <submittedName>
        <fullName evidence="5">DNA, contig: SP618</fullName>
    </submittedName>
</protein>
<accession>A0A0C9N1J9</accession>
<dbReference type="InterPro" id="IPR000843">
    <property type="entry name" value="HTH_LacI"/>
</dbReference>
<dbReference type="InterPro" id="IPR046335">
    <property type="entry name" value="LacI/GalR-like_sensor"/>
</dbReference>
<dbReference type="GeneID" id="78527100"/>
<dbReference type="PANTHER" id="PTHR30146">
    <property type="entry name" value="LACI-RELATED TRANSCRIPTIONAL REPRESSOR"/>
    <property type="match status" value="1"/>
</dbReference>
<gene>
    <name evidence="5" type="ORF">SP6_18_00040</name>
</gene>